<accession>A0A4R1FJL4</accession>
<feature type="domain" description="SMODS and SLOG-associating 2TM effector" evidence="2">
    <location>
        <begin position="156"/>
        <end position="286"/>
    </location>
</feature>
<evidence type="ECO:0000256" key="1">
    <source>
        <dbReference type="SAM" id="Phobius"/>
    </source>
</evidence>
<feature type="transmembrane region" description="Helical" evidence="1">
    <location>
        <begin position="212"/>
        <end position="231"/>
    </location>
</feature>
<protein>
    <recommendedName>
        <fullName evidence="2">SMODS and SLOG-associating 2TM effector domain-containing protein</fullName>
    </recommendedName>
</protein>
<evidence type="ECO:0000259" key="2">
    <source>
        <dbReference type="Pfam" id="PF18181"/>
    </source>
</evidence>
<dbReference type="STRING" id="1210063.GCA_001612665_05148"/>
<dbReference type="Pfam" id="PF18181">
    <property type="entry name" value="SLATT_1"/>
    <property type="match status" value="1"/>
</dbReference>
<dbReference type="Pfam" id="PF14015">
    <property type="entry name" value="DUF4231"/>
    <property type="match status" value="1"/>
</dbReference>
<feature type="transmembrane region" description="Helical" evidence="1">
    <location>
        <begin position="34"/>
        <end position="57"/>
    </location>
</feature>
<dbReference type="AlphaFoldDB" id="A0A4R1FJL4"/>
<keyword evidence="4" id="KW-1185">Reference proteome</keyword>
<dbReference type="InterPro" id="IPR040884">
    <property type="entry name" value="SLATT_1"/>
</dbReference>
<name>A0A4R1FJL4_9NOCA</name>
<evidence type="ECO:0000313" key="4">
    <source>
        <dbReference type="Proteomes" id="UP000294856"/>
    </source>
</evidence>
<keyword evidence="1" id="KW-0812">Transmembrane</keyword>
<keyword evidence="1" id="KW-0472">Membrane</keyword>
<gene>
    <name evidence="3" type="ORF">DFR71_5401</name>
</gene>
<reference evidence="3 4" key="1">
    <citation type="submission" date="2019-03" db="EMBL/GenBank/DDBJ databases">
        <title>Genomic Encyclopedia of Type Strains, Phase IV (KMG-IV): sequencing the most valuable type-strain genomes for metagenomic binning, comparative biology and taxonomic classification.</title>
        <authorList>
            <person name="Goeker M."/>
        </authorList>
    </citation>
    <scope>NUCLEOTIDE SEQUENCE [LARGE SCALE GENOMIC DNA]</scope>
    <source>
        <strain evidence="3 4">DSM 44684</strain>
    </source>
</reference>
<dbReference type="Proteomes" id="UP000294856">
    <property type="component" value="Unassembled WGS sequence"/>
</dbReference>
<comment type="caution">
    <text evidence="3">The sequence shown here is derived from an EMBL/GenBank/DDBJ whole genome shotgun (WGS) entry which is preliminary data.</text>
</comment>
<organism evidence="3 4">
    <name type="scientific">Nocardia alba</name>
    <dbReference type="NCBI Taxonomy" id="225051"/>
    <lineage>
        <taxon>Bacteria</taxon>
        <taxon>Bacillati</taxon>
        <taxon>Actinomycetota</taxon>
        <taxon>Actinomycetes</taxon>
        <taxon>Mycobacteriales</taxon>
        <taxon>Nocardiaceae</taxon>
        <taxon>Nocardia</taxon>
    </lineage>
</organism>
<dbReference type="NCBIfam" id="NF033634">
    <property type="entry name" value="SLATT_1"/>
    <property type="match status" value="1"/>
</dbReference>
<feature type="transmembrane region" description="Helical" evidence="1">
    <location>
        <begin position="186"/>
        <end position="206"/>
    </location>
</feature>
<feature type="transmembrane region" description="Helical" evidence="1">
    <location>
        <begin position="63"/>
        <end position="83"/>
    </location>
</feature>
<dbReference type="InterPro" id="IPR025325">
    <property type="entry name" value="DUF4231"/>
</dbReference>
<dbReference type="OrthoDB" id="4527901at2"/>
<evidence type="ECO:0000313" key="3">
    <source>
        <dbReference type="EMBL" id="TCJ93552.1"/>
    </source>
</evidence>
<proteinExistence type="predicted"/>
<dbReference type="RefSeq" id="WP_067456381.1">
    <property type="nucleotide sequence ID" value="NZ_SMFR01000005.1"/>
</dbReference>
<keyword evidence="1" id="KW-1133">Transmembrane helix</keyword>
<dbReference type="EMBL" id="SMFR01000005">
    <property type="protein sequence ID" value="TCJ93552.1"/>
    <property type="molecule type" value="Genomic_DNA"/>
</dbReference>
<sequence>MPVDEDLLNTLWQRRTRWSNTATRMKRHLDRVRLAVLFLGSWGAIATAATTTVLRSAGAATRVVALSGAVALAVATFLTAQYLTPESTRRWTIARAVSEGIKHRIVTYRAIGDARRAGRLRADVEGIEQTAEDLLPLLAPGDNTVEAPRSMRPDEYVRGRVRAQIDDYYLPAARRYRARASRMRRAAIGLGLAATIVAAINTGVGAQMSGRIAPWVAVMTTLSGSLLAYLAGKRYDFLVMTYLATADRLRRRLERWRADGSPTDPLRWAEFVADCENTISLENASWMAKWGERTEI</sequence>